<gene>
    <name evidence="1" type="ORF">AW09_002942</name>
</gene>
<dbReference type="Gene3D" id="2.160.20.10">
    <property type="entry name" value="Single-stranded right-handed beta-helix, Pectin lyase-like"/>
    <property type="match status" value="1"/>
</dbReference>
<accession>A0A080LTT7</accession>
<dbReference type="AlphaFoldDB" id="A0A080LTT7"/>
<reference evidence="1 2" key="1">
    <citation type="submission" date="2014-02" db="EMBL/GenBank/DDBJ databases">
        <title>Expanding our view of genomic diversity in Candidatus Accumulibacter clades.</title>
        <authorList>
            <person name="Skennerton C.T."/>
            <person name="Barr J.J."/>
            <person name="Slater F.R."/>
            <person name="Bond P.L."/>
            <person name="Tyson G.W."/>
        </authorList>
    </citation>
    <scope>NUCLEOTIDE SEQUENCE [LARGE SCALE GENOMIC DNA]</scope>
    <source>
        <strain evidence="2">BA-91</strain>
    </source>
</reference>
<evidence type="ECO:0008006" key="3">
    <source>
        <dbReference type="Google" id="ProtNLM"/>
    </source>
</evidence>
<dbReference type="InterPro" id="IPR012334">
    <property type="entry name" value="Pectin_lyas_fold"/>
</dbReference>
<sequence>MKVSAGSIAIDGQGDSNTGIMGDTLGTGNAGTLDVTARENLALFNGGEISSHTFSSGDAGTVKVRAGSIAIDGQGASRTGIMSDTFSSTGNAGSIEVSVTQNLALINGGAISSNTFSSDGDAGTVKVRAGSITIDGQGTRDTTGILSVAGTHNRASKAGIVEVSAAENLSIVNGGQISSSTSSSGNAGTTTVRAGSIAIDGQGSSNFTGILSQSKKGSTGNAGSVEVSAKGNLSIVSGGQISTDAFSSGDAGTVRVSADSIAIEGHGNFVSFNDTGILSRAAPGSTGEAGSVEVSAKGNLSIVNGGQIASRTFSSGDAGTVRVSAGSIAIDGQESGNPTGIFSETSFSTGNAGSVEVLAIGNLSIVHGGKIASDNVSSPADSGTVTVSAGRILIDGQGGRETGIFSKAEPGSGNAGSINVSATGALSLVSGGEISADTLSSSGHAGTVKVRAGSLAIDSHGGSNETGIFSRAKSGTGSAGSIEVTTTGGLSLLNGGAISSSTFSAGTAGSVTVLAGTLLLDGDSTTISAAAAENSSGQTGLVSVAANDLTLSNAGHLSIENNANVEASVASALKPTSITVTAPRITLLNGLHAITTESTGNVAAGNIRITASDTLQLDPSGITTTAFEGNGGAIDITAGLLRLDHSQITTSVNGRENGNGGNIRITADSLILNTGFIQANTAAANASGGDVSITTQNLVASGNTLFLGGSTPHTFQPGVFGINVIQAAAPTGISGTVQISTPKLDVTSSLIGLDTRLINAQVARRLCENTRGSSLVPVGRGGLPLGGADFLSPGQISGIGFVTSPSVSLPTVRASLRTNAFTPCLAAL</sequence>
<name>A0A080LTT7_9PROT</name>
<organism evidence="1 2">
    <name type="scientific">Candidatus Accumulibacter phosphatis</name>
    <dbReference type="NCBI Taxonomy" id="327160"/>
    <lineage>
        <taxon>Bacteria</taxon>
        <taxon>Pseudomonadati</taxon>
        <taxon>Pseudomonadota</taxon>
        <taxon>Betaproteobacteria</taxon>
        <taxon>Candidatus Accumulibacter</taxon>
    </lineage>
</organism>
<evidence type="ECO:0000313" key="1">
    <source>
        <dbReference type="EMBL" id="KFB71901.1"/>
    </source>
</evidence>
<dbReference type="Proteomes" id="UP000020077">
    <property type="component" value="Unassembled WGS sequence"/>
</dbReference>
<dbReference type="EMBL" id="JDVG02000470">
    <property type="protein sequence ID" value="KFB71901.1"/>
    <property type="molecule type" value="Genomic_DNA"/>
</dbReference>
<proteinExistence type="predicted"/>
<evidence type="ECO:0000313" key="2">
    <source>
        <dbReference type="Proteomes" id="UP000020077"/>
    </source>
</evidence>
<comment type="caution">
    <text evidence="1">The sequence shown here is derived from an EMBL/GenBank/DDBJ whole genome shotgun (WGS) entry which is preliminary data.</text>
</comment>
<protein>
    <recommendedName>
        <fullName evidence="3">S-layer family protein</fullName>
    </recommendedName>
</protein>